<dbReference type="Gene3D" id="3.90.25.10">
    <property type="entry name" value="UDP-galactose 4-epimerase, domain 1"/>
    <property type="match status" value="1"/>
</dbReference>
<dbReference type="RefSeq" id="WP_142551337.1">
    <property type="nucleotide sequence ID" value="NZ_VIFX01000006.1"/>
</dbReference>
<dbReference type="Pfam" id="PF05368">
    <property type="entry name" value="NmrA"/>
    <property type="match status" value="1"/>
</dbReference>
<dbReference type="Proteomes" id="UP000315759">
    <property type="component" value="Unassembled WGS sequence"/>
</dbReference>
<reference evidence="4 5" key="1">
    <citation type="submission" date="2018-10" db="EMBL/GenBank/DDBJ databases">
        <title>Draft genome of Mycobacterium hodleri strain B.</title>
        <authorList>
            <person name="Amande T.J."/>
            <person name="Mcgenity T.J."/>
        </authorList>
    </citation>
    <scope>NUCLEOTIDE SEQUENCE [LARGE SCALE GENOMIC DNA]</scope>
    <source>
        <strain evidence="4 5">B</strain>
    </source>
</reference>
<sequence>MAADSTSRPVVVVGATGQQGGAVLAALLDAGVPVRAAVRDVLAPKALEAARRGADVFVADLGSAESLHRLFDGASAAFAMTTFSGPAGIEGEVEHGRLLAEAASKADLPFLVYSSVGGVERGSGVPHFESKYRIEQFLRDVVPVAFVRPTFFMENLLSMVRRSEEAAILSMPLPKDIALQMVSVRTIGAVAAALLISPPTPDSAIEIANDELTGEQMASKIAERFNVATQYREIPLSSLADDADQSAMWQWFTQLPAYQADFTRTRELTAYHDDLSTWLTRQKLD</sequence>
<accession>A0A544W5I2</accession>
<evidence type="ECO:0000259" key="3">
    <source>
        <dbReference type="Pfam" id="PF05368"/>
    </source>
</evidence>
<name>A0A544W5I2_9MYCO</name>
<dbReference type="Gene3D" id="3.40.50.720">
    <property type="entry name" value="NAD(P)-binding Rossmann-like Domain"/>
    <property type="match status" value="1"/>
</dbReference>
<dbReference type="InterPro" id="IPR051164">
    <property type="entry name" value="NmrA-like_oxidored"/>
</dbReference>
<dbReference type="InterPro" id="IPR036291">
    <property type="entry name" value="NAD(P)-bd_dom_sf"/>
</dbReference>
<gene>
    <name evidence="4" type="ORF">D8S82_06795</name>
</gene>
<proteinExistence type="inferred from homology"/>
<evidence type="ECO:0000256" key="2">
    <source>
        <dbReference type="ARBA" id="ARBA00022857"/>
    </source>
</evidence>
<comment type="caution">
    <text evidence="4">The sequence shown here is derived from an EMBL/GenBank/DDBJ whole genome shotgun (WGS) entry which is preliminary data.</text>
</comment>
<keyword evidence="5" id="KW-1185">Reference proteome</keyword>
<keyword evidence="2" id="KW-0521">NADP</keyword>
<protein>
    <submittedName>
        <fullName evidence="4">NmrA/HSCARG family protein</fullName>
    </submittedName>
</protein>
<evidence type="ECO:0000313" key="4">
    <source>
        <dbReference type="EMBL" id="TQR87480.1"/>
    </source>
</evidence>
<dbReference type="AlphaFoldDB" id="A0A544W5I2"/>
<feature type="domain" description="NmrA-like" evidence="3">
    <location>
        <begin position="9"/>
        <end position="241"/>
    </location>
</feature>
<organism evidence="4 5">
    <name type="scientific">Mycolicibacterium hodleri</name>
    <dbReference type="NCBI Taxonomy" id="49897"/>
    <lineage>
        <taxon>Bacteria</taxon>
        <taxon>Bacillati</taxon>
        <taxon>Actinomycetota</taxon>
        <taxon>Actinomycetes</taxon>
        <taxon>Mycobacteriales</taxon>
        <taxon>Mycobacteriaceae</taxon>
        <taxon>Mycolicibacterium</taxon>
    </lineage>
</organism>
<evidence type="ECO:0000256" key="1">
    <source>
        <dbReference type="ARBA" id="ARBA00006328"/>
    </source>
</evidence>
<evidence type="ECO:0000313" key="5">
    <source>
        <dbReference type="Proteomes" id="UP000315759"/>
    </source>
</evidence>
<dbReference type="SUPFAM" id="SSF51735">
    <property type="entry name" value="NAD(P)-binding Rossmann-fold domains"/>
    <property type="match status" value="1"/>
</dbReference>
<comment type="similarity">
    <text evidence="1">Belongs to the NmrA-type oxidoreductase family.</text>
</comment>
<dbReference type="InterPro" id="IPR008030">
    <property type="entry name" value="NmrA-like"/>
</dbReference>
<dbReference type="EMBL" id="VIFX01000006">
    <property type="protein sequence ID" value="TQR87480.1"/>
    <property type="molecule type" value="Genomic_DNA"/>
</dbReference>
<dbReference type="PANTHER" id="PTHR42748">
    <property type="entry name" value="NITROGEN METABOLITE REPRESSION PROTEIN NMRA FAMILY MEMBER"/>
    <property type="match status" value="1"/>
</dbReference>
<dbReference type="PANTHER" id="PTHR42748:SF7">
    <property type="entry name" value="NMRA LIKE REDOX SENSOR 1-RELATED"/>
    <property type="match status" value="1"/>
</dbReference>